<feature type="signal peptide" evidence="17">
    <location>
        <begin position="1"/>
        <end position="26"/>
    </location>
</feature>
<feature type="chain" id="PRO_5016584164" description="NADH-ubiquinone oxidoreductase chain 5" evidence="17">
    <location>
        <begin position="27"/>
        <end position="612"/>
    </location>
</feature>
<evidence type="ECO:0000256" key="7">
    <source>
        <dbReference type="ARBA" id="ARBA00022792"/>
    </source>
</evidence>
<evidence type="ECO:0000256" key="10">
    <source>
        <dbReference type="ARBA" id="ARBA00022989"/>
    </source>
</evidence>
<dbReference type="NCBIfam" id="TIGR01974">
    <property type="entry name" value="NDH_I_L"/>
    <property type="match status" value="1"/>
</dbReference>
<feature type="transmembrane region" description="Helical" evidence="16">
    <location>
        <begin position="122"/>
        <end position="139"/>
    </location>
</feature>
<feature type="transmembrane region" description="Helical" evidence="16">
    <location>
        <begin position="215"/>
        <end position="235"/>
    </location>
</feature>
<keyword evidence="12 16" id="KW-0830">Ubiquinone</keyword>
<geneLocation type="mitochondrion" evidence="21"/>
<feature type="transmembrane region" description="Helical" evidence="16">
    <location>
        <begin position="491"/>
        <end position="511"/>
    </location>
</feature>
<keyword evidence="14 16" id="KW-0472">Membrane</keyword>
<evidence type="ECO:0000256" key="12">
    <source>
        <dbReference type="ARBA" id="ARBA00023075"/>
    </source>
</evidence>
<organism evidence="21">
    <name type="scientific">Lepomis macrochirus</name>
    <name type="common">Bluegill</name>
    <name type="synonym">Eupomotis macrochirus</name>
    <dbReference type="NCBI Taxonomy" id="13106"/>
    <lineage>
        <taxon>Eukaryota</taxon>
        <taxon>Metazoa</taxon>
        <taxon>Chordata</taxon>
        <taxon>Craniata</taxon>
        <taxon>Vertebrata</taxon>
        <taxon>Euteleostomi</taxon>
        <taxon>Actinopterygii</taxon>
        <taxon>Neopterygii</taxon>
        <taxon>Teleostei</taxon>
        <taxon>Neoteleostei</taxon>
        <taxon>Acanthomorphata</taxon>
        <taxon>Eupercaria</taxon>
        <taxon>Centrarchiformes</taxon>
        <taxon>Centrarchoidei</taxon>
        <taxon>Centrarchidae</taxon>
        <taxon>Lepomis</taxon>
    </lineage>
</organism>
<dbReference type="InterPro" id="IPR001750">
    <property type="entry name" value="ND/Mrp_TM"/>
</dbReference>
<feature type="domain" description="NADH dehydrogenase subunit 5 C-terminal" evidence="20">
    <location>
        <begin position="428"/>
        <end position="609"/>
    </location>
</feature>
<feature type="transmembrane region" description="Helical" evidence="16">
    <location>
        <begin position="145"/>
        <end position="165"/>
    </location>
</feature>
<comment type="function">
    <text evidence="16">Core subunit of the mitochondrial membrane respiratory chain NADH dehydrogenase (Complex I) which catalyzes electron transfer from NADH through the respiratory chain, using ubiquinone as an electron acceptor. Essential for the catalytic activity and assembly of complex I.</text>
</comment>
<evidence type="ECO:0000256" key="15">
    <source>
        <dbReference type="ARBA" id="ARBA00049551"/>
    </source>
</evidence>
<keyword evidence="6 16" id="KW-0812">Transmembrane</keyword>
<evidence type="ECO:0000256" key="17">
    <source>
        <dbReference type="SAM" id="SignalP"/>
    </source>
</evidence>
<protein>
    <recommendedName>
        <fullName evidence="3 16">NADH-ubiquinone oxidoreductase chain 5</fullName>
        <ecNumber evidence="2 16">7.1.1.2</ecNumber>
    </recommendedName>
</protein>
<dbReference type="EMBL" id="MF621712">
    <property type="protein sequence ID" value="ATU84653.1"/>
    <property type="molecule type" value="Genomic_DNA"/>
</dbReference>
<keyword evidence="4 16" id="KW-0813">Transport</keyword>
<dbReference type="InterPro" id="IPR018393">
    <property type="entry name" value="NADHpl_OxRdtase_5_subgr"/>
</dbReference>
<evidence type="ECO:0000256" key="3">
    <source>
        <dbReference type="ARBA" id="ARBA00021096"/>
    </source>
</evidence>
<dbReference type="GO" id="GO:0008137">
    <property type="term" value="F:NADH dehydrogenase (ubiquinone) activity"/>
    <property type="evidence" value="ECO:0007669"/>
    <property type="project" value="UniProtKB-EC"/>
</dbReference>
<keyword evidence="7" id="KW-0999">Mitochondrion inner membrane</keyword>
<comment type="similarity">
    <text evidence="16">Belongs to the complex I subunit 5 family.</text>
</comment>
<evidence type="ECO:0000256" key="2">
    <source>
        <dbReference type="ARBA" id="ARBA00012944"/>
    </source>
</evidence>
<feature type="domain" description="NADH-Ubiquinone oxidoreductase (complex I) chain 5 N-terminal" evidence="19">
    <location>
        <begin position="73"/>
        <end position="123"/>
    </location>
</feature>
<keyword evidence="17" id="KW-0732">Signal</keyword>
<dbReference type="GO" id="GO:0042773">
    <property type="term" value="P:ATP synthesis coupled electron transport"/>
    <property type="evidence" value="ECO:0007669"/>
    <property type="project" value="InterPro"/>
</dbReference>
<evidence type="ECO:0000256" key="13">
    <source>
        <dbReference type="ARBA" id="ARBA00023128"/>
    </source>
</evidence>
<dbReference type="PRINTS" id="PR01434">
    <property type="entry name" value="NADHDHGNASE5"/>
</dbReference>
<feature type="transmembrane region" description="Helical" evidence="16">
    <location>
        <begin position="90"/>
        <end position="110"/>
    </location>
</feature>
<feature type="domain" description="NADH:quinone oxidoreductase/Mrp antiporter transmembrane" evidence="18">
    <location>
        <begin position="139"/>
        <end position="421"/>
    </location>
</feature>
<keyword evidence="10 16" id="KW-1133">Transmembrane helix</keyword>
<feature type="transmembrane region" description="Helical" evidence="16">
    <location>
        <begin position="413"/>
        <end position="436"/>
    </location>
</feature>
<dbReference type="EC" id="7.1.1.2" evidence="2 16"/>
<evidence type="ECO:0000256" key="6">
    <source>
        <dbReference type="ARBA" id="ARBA00022692"/>
    </source>
</evidence>
<evidence type="ECO:0000256" key="4">
    <source>
        <dbReference type="ARBA" id="ARBA00022448"/>
    </source>
</evidence>
<dbReference type="PANTHER" id="PTHR42829">
    <property type="entry name" value="NADH-UBIQUINONE OXIDOREDUCTASE CHAIN 5"/>
    <property type="match status" value="1"/>
</dbReference>
<evidence type="ECO:0000256" key="8">
    <source>
        <dbReference type="ARBA" id="ARBA00022967"/>
    </source>
</evidence>
<sequence length="612" mass="67482">MHTTSLMMTSSLVIIFLLLLYPVVTTLSPKPQDNTWALSHVKTAVKLAFFTSLLPLSLFLNEGAETIITSWTWMNTLTFDVNISLKFDSYSIIFTPVALYVTWSILEFAAWYMHADPYMNRFFKYLLIFLIAMIMLVTANNMFQFFIGWEGVGIMSFLLIGWWYGRADANTAALQAVLYNRVGDIGLIFAMAWTATNLNSWEMQQMFITAKDFDMTFPLLGLIIAATGKSAQFGLHPWLPSAMEGPTPVSALLHSSTMVVAGIFLLVRLSPLMEHNQTALTTCLCLGALTTFFTATCALTQNDIKKIVAFSTSSQLGLMMVTIGLNQPQLAFLHICTHAFFKAMLFLCSGSIIHSLNDEQDIRKMGGMHHLAPFTSSCLTIGSLALTGTPFLAGFFSKDAIIEALNTSHLNAWALILTLLATSFTAIYSLRVVFFVSMGHPRFSPLSPINENNPAVINPIKRLAWGSIIAGLLITSNITPLKTPVMSMPPLLKLAALLVTIMGLLLALELATLTNKQYKPTPQLTPHHFSNMLGFFPTTLHRLAPKLNLMLGQSIASQMVDQTWLEKTGPKAVSSLNLPLISTTSNIQQGMIKTYLALFLLSLALATLIFAT</sequence>
<comment type="catalytic activity">
    <reaction evidence="15 16">
        <text>a ubiquinone + NADH + 5 H(+)(in) = a ubiquinol + NAD(+) + 4 H(+)(out)</text>
        <dbReference type="Rhea" id="RHEA:29091"/>
        <dbReference type="Rhea" id="RHEA-COMP:9565"/>
        <dbReference type="Rhea" id="RHEA-COMP:9566"/>
        <dbReference type="ChEBI" id="CHEBI:15378"/>
        <dbReference type="ChEBI" id="CHEBI:16389"/>
        <dbReference type="ChEBI" id="CHEBI:17976"/>
        <dbReference type="ChEBI" id="CHEBI:57540"/>
        <dbReference type="ChEBI" id="CHEBI:57945"/>
        <dbReference type="EC" id="7.1.1.2"/>
    </reaction>
</comment>
<evidence type="ECO:0000259" key="19">
    <source>
        <dbReference type="Pfam" id="PF00662"/>
    </source>
</evidence>
<evidence type="ECO:0000256" key="11">
    <source>
        <dbReference type="ARBA" id="ARBA00023027"/>
    </source>
</evidence>
<feature type="transmembrane region" description="Helical" evidence="16">
    <location>
        <begin position="374"/>
        <end position="393"/>
    </location>
</feature>
<feature type="transmembrane region" description="Helical" evidence="16">
    <location>
        <begin position="594"/>
        <end position="611"/>
    </location>
</feature>
<keyword evidence="5" id="KW-0679">Respiratory chain</keyword>
<gene>
    <name evidence="21" type="primary">ND5</name>
</gene>
<keyword evidence="8" id="KW-1278">Translocase</keyword>
<feature type="transmembrane region" description="Helical" evidence="16">
    <location>
        <begin position="463"/>
        <end position="479"/>
    </location>
</feature>
<accession>A0A343QNX1</accession>
<reference evidence="21" key="1">
    <citation type="journal article" date="2020" name="Conserv Genet Resour">
        <title>Fish mitochondrial genome sequencing: expanding genetic resources to support species detection and biodiversity monitoring using environmental DNA.</title>
        <authorList>
            <person name="Schroeter J.C."/>
            <person name="Maloy A.P."/>
            <person name="Rees C.B."/>
            <person name="Bartron M.L."/>
        </authorList>
    </citation>
    <scope>NUCLEOTIDE SEQUENCE</scope>
    <source>
        <strain evidence="21">NEFC_F16-204</strain>
    </source>
</reference>
<dbReference type="InterPro" id="IPR003945">
    <property type="entry name" value="NU5C-like"/>
</dbReference>
<feature type="transmembrane region" description="Helical" evidence="16">
    <location>
        <begin position="279"/>
        <end position="300"/>
    </location>
</feature>
<evidence type="ECO:0000256" key="14">
    <source>
        <dbReference type="ARBA" id="ARBA00023136"/>
    </source>
</evidence>
<dbReference type="Pfam" id="PF06455">
    <property type="entry name" value="NADH5_C"/>
    <property type="match status" value="1"/>
</dbReference>
<keyword evidence="13 16" id="KW-0496">Mitochondrion</keyword>
<proteinExistence type="inferred from homology"/>
<evidence type="ECO:0000256" key="16">
    <source>
        <dbReference type="RuleBase" id="RU003404"/>
    </source>
</evidence>
<dbReference type="GO" id="GO:0005743">
    <property type="term" value="C:mitochondrial inner membrane"/>
    <property type="evidence" value="ECO:0007669"/>
    <property type="project" value="UniProtKB-SubCell"/>
</dbReference>
<feature type="transmembrane region" description="Helical" evidence="16">
    <location>
        <begin position="177"/>
        <end position="195"/>
    </location>
</feature>
<dbReference type="GO" id="GO:0003954">
    <property type="term" value="F:NADH dehydrogenase activity"/>
    <property type="evidence" value="ECO:0007669"/>
    <property type="project" value="TreeGrafter"/>
</dbReference>
<dbReference type="InterPro" id="IPR010934">
    <property type="entry name" value="NADH_DH_su5_C"/>
</dbReference>
<evidence type="ECO:0000256" key="1">
    <source>
        <dbReference type="ARBA" id="ARBA00004448"/>
    </source>
</evidence>
<dbReference type="AlphaFoldDB" id="A0A343QNX1"/>
<evidence type="ECO:0000256" key="9">
    <source>
        <dbReference type="ARBA" id="ARBA00022982"/>
    </source>
</evidence>
<keyword evidence="11 16" id="KW-0520">NAD</keyword>
<evidence type="ECO:0000313" key="21">
    <source>
        <dbReference type="EMBL" id="ATU84653.1"/>
    </source>
</evidence>
<evidence type="ECO:0000256" key="5">
    <source>
        <dbReference type="ARBA" id="ARBA00022660"/>
    </source>
</evidence>
<feature type="transmembrane region" description="Helical" evidence="16">
    <location>
        <begin position="307"/>
        <end position="325"/>
    </location>
</feature>
<dbReference type="PANTHER" id="PTHR42829:SF2">
    <property type="entry name" value="NADH-UBIQUINONE OXIDOREDUCTASE CHAIN 5"/>
    <property type="match status" value="1"/>
</dbReference>
<keyword evidence="9" id="KW-0249">Electron transport</keyword>
<evidence type="ECO:0000259" key="20">
    <source>
        <dbReference type="Pfam" id="PF06455"/>
    </source>
</evidence>
<name>A0A343QNX1_LEPMA</name>
<dbReference type="Pfam" id="PF00361">
    <property type="entry name" value="Proton_antipo_M"/>
    <property type="match status" value="1"/>
</dbReference>
<comment type="subcellular location">
    <subcellularLocation>
        <location evidence="1">Mitochondrion inner membrane</location>
        <topology evidence="1">Multi-pass membrane protein</topology>
    </subcellularLocation>
</comment>
<feature type="transmembrane region" description="Helical" evidence="16">
    <location>
        <begin position="247"/>
        <end position="267"/>
    </location>
</feature>
<dbReference type="GO" id="GO:0015990">
    <property type="term" value="P:electron transport coupled proton transport"/>
    <property type="evidence" value="ECO:0007669"/>
    <property type="project" value="TreeGrafter"/>
</dbReference>
<dbReference type="Pfam" id="PF00662">
    <property type="entry name" value="Proton_antipo_N"/>
    <property type="match status" value="1"/>
</dbReference>
<feature type="transmembrane region" description="Helical" evidence="16">
    <location>
        <begin position="331"/>
        <end position="353"/>
    </location>
</feature>
<evidence type="ECO:0000259" key="18">
    <source>
        <dbReference type="Pfam" id="PF00361"/>
    </source>
</evidence>
<dbReference type="InterPro" id="IPR001516">
    <property type="entry name" value="Proton_antipo_N"/>
</dbReference>